<evidence type="ECO:0000256" key="1">
    <source>
        <dbReference type="ARBA" id="ARBA00023125"/>
    </source>
</evidence>
<dbReference type="Proteomes" id="UP000006844">
    <property type="component" value="Chromosome"/>
</dbReference>
<feature type="DNA-binding region" description="H-T-H motif" evidence="2">
    <location>
        <begin position="37"/>
        <end position="56"/>
    </location>
</feature>
<keyword evidence="1 2" id="KW-0238">DNA-binding</keyword>
<dbReference type="PANTHER" id="PTHR43479">
    <property type="entry name" value="ACREF/ENVCD OPERON REPRESSOR-RELATED"/>
    <property type="match status" value="1"/>
</dbReference>
<evidence type="ECO:0000313" key="5">
    <source>
        <dbReference type="Proteomes" id="UP000006844"/>
    </source>
</evidence>
<evidence type="ECO:0000259" key="3">
    <source>
        <dbReference type="PROSITE" id="PS50977"/>
    </source>
</evidence>
<proteinExistence type="predicted"/>
<dbReference type="OrthoDB" id="9810250at2"/>
<feature type="domain" description="HTH tetR-type" evidence="3">
    <location>
        <begin position="14"/>
        <end position="74"/>
    </location>
</feature>
<dbReference type="PROSITE" id="PS50977">
    <property type="entry name" value="HTH_TETR_2"/>
    <property type="match status" value="1"/>
</dbReference>
<dbReference type="KEGG" id="tsa:AciPR4_3244"/>
<dbReference type="RefSeq" id="WP_013569731.1">
    <property type="nucleotide sequence ID" value="NC_014963.1"/>
</dbReference>
<dbReference type="eggNOG" id="COG1309">
    <property type="taxonomic scope" value="Bacteria"/>
</dbReference>
<evidence type="ECO:0000313" key="4">
    <source>
        <dbReference type="EMBL" id="ADV84000.1"/>
    </source>
</evidence>
<dbReference type="InterPro" id="IPR009057">
    <property type="entry name" value="Homeodomain-like_sf"/>
</dbReference>
<evidence type="ECO:0000256" key="2">
    <source>
        <dbReference type="PROSITE-ProRule" id="PRU00335"/>
    </source>
</evidence>
<dbReference type="HOGENOM" id="CLU_087539_3_0_0"/>
<sequence length="196" mass="21618">MSDKAAELVDPRIRRTRLSLQQALGKLLDEREFEKISVQDIAEAAAVNRATFYDHYPDKFALLECMVGTQFQELLDQRGVVFDGTCASALRAIVLGVCDYVASRPTRCERQRQMEPHMEAAVIAVVRKMLLEGLQRHPPQGASPEMVATAVSWAIYGAAKEWLSTPARVASEEIVGTVMGLVVPMLAEPTPQVLHG</sequence>
<protein>
    <submittedName>
        <fullName evidence="4">Regulatory protein TetR</fullName>
    </submittedName>
</protein>
<dbReference type="Pfam" id="PF00440">
    <property type="entry name" value="TetR_N"/>
    <property type="match status" value="1"/>
</dbReference>
<dbReference type="InterPro" id="IPR050624">
    <property type="entry name" value="HTH-type_Tx_Regulator"/>
</dbReference>
<keyword evidence="5" id="KW-1185">Reference proteome</keyword>
<dbReference type="STRING" id="401053.AciPR4_3244"/>
<accession>E8V818</accession>
<dbReference type="AlphaFoldDB" id="E8V818"/>
<dbReference type="InterPro" id="IPR001647">
    <property type="entry name" value="HTH_TetR"/>
</dbReference>
<dbReference type="GO" id="GO:0003677">
    <property type="term" value="F:DNA binding"/>
    <property type="evidence" value="ECO:0007669"/>
    <property type="project" value="UniProtKB-UniRule"/>
</dbReference>
<dbReference type="Gene3D" id="1.10.357.10">
    <property type="entry name" value="Tetracycline Repressor, domain 2"/>
    <property type="match status" value="1"/>
</dbReference>
<dbReference type="PANTHER" id="PTHR43479:SF7">
    <property type="entry name" value="TETR-FAMILY TRANSCRIPTIONAL REGULATOR"/>
    <property type="match status" value="1"/>
</dbReference>
<reference evidence="4 5" key="1">
    <citation type="journal article" date="2012" name="Stand. Genomic Sci.">
        <title>Complete genome sequence of Terriglobus saanensis type strain SP1PR4(T), an Acidobacteria from tundra soil.</title>
        <authorList>
            <person name="Rawat S.R."/>
            <person name="Mannisto M.K."/>
            <person name="Starovoytov V."/>
            <person name="Goodwin L."/>
            <person name="Nolan M."/>
            <person name="Hauser L."/>
            <person name="Land M."/>
            <person name="Davenport K.W."/>
            <person name="Woyke T."/>
            <person name="Haggblom M.M."/>
        </authorList>
    </citation>
    <scope>NUCLEOTIDE SEQUENCE</scope>
    <source>
        <strain evidence="5">ATCC BAA-1853 / DSM 23119 / SP1PR4</strain>
    </source>
</reference>
<gene>
    <name evidence="4" type="ordered locus">AciPR4_3244</name>
</gene>
<organism evidence="4 5">
    <name type="scientific">Terriglobus saanensis (strain ATCC BAA-1853 / DSM 23119 / SP1PR4)</name>
    <dbReference type="NCBI Taxonomy" id="401053"/>
    <lineage>
        <taxon>Bacteria</taxon>
        <taxon>Pseudomonadati</taxon>
        <taxon>Acidobacteriota</taxon>
        <taxon>Terriglobia</taxon>
        <taxon>Terriglobales</taxon>
        <taxon>Acidobacteriaceae</taxon>
        <taxon>Terriglobus</taxon>
    </lineage>
</organism>
<name>E8V818_TERSS</name>
<dbReference type="SUPFAM" id="SSF46689">
    <property type="entry name" value="Homeodomain-like"/>
    <property type="match status" value="1"/>
</dbReference>
<dbReference type="EMBL" id="CP002467">
    <property type="protein sequence ID" value="ADV84000.1"/>
    <property type="molecule type" value="Genomic_DNA"/>
</dbReference>